<dbReference type="AlphaFoldDB" id="A0A7M5VGM8"/>
<evidence type="ECO:0000256" key="5">
    <source>
        <dbReference type="ARBA" id="ARBA00023136"/>
    </source>
</evidence>
<reference evidence="8" key="1">
    <citation type="submission" date="2021-01" db="UniProtKB">
        <authorList>
            <consortium name="EnsemblMetazoa"/>
        </authorList>
    </citation>
    <scope>IDENTIFICATION</scope>
</reference>
<name>A0A7M5VGM8_9CNID</name>
<feature type="transmembrane region" description="Helical" evidence="6">
    <location>
        <begin position="49"/>
        <end position="70"/>
    </location>
</feature>
<feature type="transmembrane region" description="Helical" evidence="6">
    <location>
        <begin position="141"/>
        <end position="167"/>
    </location>
</feature>
<evidence type="ECO:0000256" key="1">
    <source>
        <dbReference type="ARBA" id="ARBA00004127"/>
    </source>
</evidence>
<dbReference type="Pfam" id="PF10277">
    <property type="entry name" value="Frag1"/>
    <property type="match status" value="1"/>
</dbReference>
<comment type="subcellular location">
    <subcellularLocation>
        <location evidence="1">Endomembrane system</location>
        <topology evidence="1">Multi-pass membrane protein</topology>
    </subcellularLocation>
</comment>
<accession>A0A7M5VGM8</accession>
<evidence type="ECO:0000313" key="9">
    <source>
        <dbReference type="Proteomes" id="UP000594262"/>
    </source>
</evidence>
<proteinExistence type="inferred from homology"/>
<evidence type="ECO:0000259" key="7">
    <source>
        <dbReference type="Pfam" id="PF10277"/>
    </source>
</evidence>
<dbReference type="PANTHER" id="PTHR21324">
    <property type="entry name" value="FASTING-INDUCIBLE INTEGRAL MEMBRANE PROTEIN TM6P1-RELATED"/>
    <property type="match status" value="1"/>
</dbReference>
<dbReference type="EnsemblMetazoa" id="CLYHEMT010946.1">
    <property type="protein sequence ID" value="CLYHEMP010946.1"/>
    <property type="gene ID" value="CLYHEMG010946"/>
</dbReference>
<protein>
    <recommendedName>
        <fullName evidence="7">CWH43-like N-terminal domain-containing protein</fullName>
    </recommendedName>
</protein>
<sequence>LFPLLPFMASTTRLFFFITSYIVAAFHNAEIEAIPYPVNLTKSEPESGLYQLGLLLSTMLTFCVVIMRYIQINNIYPRNLKGFNIMALIMAIIVLISSMVSAAYPLTSSYGAACYPAICISYLFTVFYMTFQSYISFHTDAFYNGSVCYIRIGCTILSLCVPIISVFSRVGLTNTSPAYHQLTAACEWVFNLLIVVYFYSFCYDFNLTKIRSYVVDDMIRKSADSFRAGNNYVDYLRSHHTTSRTRRHLSDSGSHMGYHINTEF</sequence>
<evidence type="ECO:0000256" key="2">
    <source>
        <dbReference type="ARBA" id="ARBA00006565"/>
    </source>
</evidence>
<organism evidence="8 9">
    <name type="scientific">Clytia hemisphaerica</name>
    <dbReference type="NCBI Taxonomy" id="252671"/>
    <lineage>
        <taxon>Eukaryota</taxon>
        <taxon>Metazoa</taxon>
        <taxon>Cnidaria</taxon>
        <taxon>Hydrozoa</taxon>
        <taxon>Hydroidolina</taxon>
        <taxon>Leptothecata</taxon>
        <taxon>Obeliida</taxon>
        <taxon>Clytiidae</taxon>
        <taxon>Clytia</taxon>
    </lineage>
</organism>
<keyword evidence="9" id="KW-1185">Reference proteome</keyword>
<feature type="domain" description="CWH43-like N-terminal" evidence="7">
    <location>
        <begin position="2"/>
        <end position="206"/>
    </location>
</feature>
<evidence type="ECO:0000313" key="8">
    <source>
        <dbReference type="EnsemblMetazoa" id="CLYHEMP010946.1"/>
    </source>
</evidence>
<dbReference type="PANTHER" id="PTHR21324:SF2">
    <property type="entry name" value="EG:22E5.9 PROTEIN"/>
    <property type="match status" value="1"/>
</dbReference>
<feature type="transmembrane region" description="Helical" evidence="6">
    <location>
        <begin position="179"/>
        <end position="202"/>
    </location>
</feature>
<keyword evidence="4 6" id="KW-1133">Transmembrane helix</keyword>
<keyword evidence="3 6" id="KW-0812">Transmembrane</keyword>
<dbReference type="InterPro" id="IPR019402">
    <property type="entry name" value="CWH43_N"/>
</dbReference>
<dbReference type="Proteomes" id="UP000594262">
    <property type="component" value="Unplaced"/>
</dbReference>
<evidence type="ECO:0000256" key="6">
    <source>
        <dbReference type="SAM" id="Phobius"/>
    </source>
</evidence>
<dbReference type="InterPro" id="IPR050911">
    <property type="entry name" value="DRAM/TMEM150_Autophagy_Mod"/>
</dbReference>
<keyword evidence="5 6" id="KW-0472">Membrane</keyword>
<comment type="similarity">
    <text evidence="2">Belongs to the DRAM/TMEM150 family.</text>
</comment>
<feature type="transmembrane region" description="Helical" evidence="6">
    <location>
        <begin position="82"/>
        <end position="104"/>
    </location>
</feature>
<dbReference type="GO" id="GO:0012505">
    <property type="term" value="C:endomembrane system"/>
    <property type="evidence" value="ECO:0007669"/>
    <property type="project" value="UniProtKB-SubCell"/>
</dbReference>
<evidence type="ECO:0000256" key="3">
    <source>
        <dbReference type="ARBA" id="ARBA00022692"/>
    </source>
</evidence>
<feature type="transmembrane region" description="Helical" evidence="6">
    <location>
        <begin position="110"/>
        <end position="129"/>
    </location>
</feature>
<evidence type="ECO:0000256" key="4">
    <source>
        <dbReference type="ARBA" id="ARBA00022989"/>
    </source>
</evidence>